<organism evidence="3 4">
    <name type="scientific">Aporhodopirellula aestuarii</name>
    <dbReference type="NCBI Taxonomy" id="2950107"/>
    <lineage>
        <taxon>Bacteria</taxon>
        <taxon>Pseudomonadati</taxon>
        <taxon>Planctomycetota</taxon>
        <taxon>Planctomycetia</taxon>
        <taxon>Pirellulales</taxon>
        <taxon>Pirellulaceae</taxon>
        <taxon>Aporhodopirellula</taxon>
    </lineage>
</organism>
<dbReference type="PROSITE" id="PS51688">
    <property type="entry name" value="ICA"/>
    <property type="match status" value="1"/>
</dbReference>
<dbReference type="InterPro" id="IPR030392">
    <property type="entry name" value="S74_ICA"/>
</dbReference>
<evidence type="ECO:0000313" key="3">
    <source>
        <dbReference type="EMBL" id="MCM2374710.1"/>
    </source>
</evidence>
<evidence type="ECO:0000259" key="2">
    <source>
        <dbReference type="PROSITE" id="PS51688"/>
    </source>
</evidence>
<feature type="coiled-coil region" evidence="1">
    <location>
        <begin position="376"/>
        <end position="403"/>
    </location>
</feature>
<feature type="domain" description="Peptidase S74" evidence="2">
    <location>
        <begin position="313"/>
        <end position="404"/>
    </location>
</feature>
<dbReference type="EMBL" id="JAMQBK010000096">
    <property type="protein sequence ID" value="MCM2374710.1"/>
    <property type="molecule type" value="Genomic_DNA"/>
</dbReference>
<evidence type="ECO:0000256" key="1">
    <source>
        <dbReference type="SAM" id="Coils"/>
    </source>
</evidence>
<dbReference type="RefSeq" id="WP_250932759.1">
    <property type="nucleotide sequence ID" value="NZ_JAMQBK010000096.1"/>
</dbReference>
<proteinExistence type="predicted"/>
<comment type="caution">
    <text evidence="3">The sequence shown here is derived from an EMBL/GenBank/DDBJ whole genome shotgun (WGS) entry which is preliminary data.</text>
</comment>
<protein>
    <submittedName>
        <fullName evidence="3">Tail fiber domain-containing protein</fullName>
    </submittedName>
</protein>
<dbReference type="Proteomes" id="UP001202961">
    <property type="component" value="Unassembled WGS sequence"/>
</dbReference>
<evidence type="ECO:0000313" key="4">
    <source>
        <dbReference type="Proteomes" id="UP001202961"/>
    </source>
</evidence>
<reference evidence="3 4" key="1">
    <citation type="journal article" date="2022" name="Syst. Appl. Microbiol.">
        <title>Rhodopirellula aestuarii sp. nov., a novel member of the genus Rhodopirellula isolated from brackish sediments collected in the Tagus River estuary, Portugal.</title>
        <authorList>
            <person name="Vitorino I.R."/>
            <person name="Klimek D."/>
            <person name="Calusinska M."/>
            <person name="Lobo-da-Cunha A."/>
            <person name="Vasconcelos V."/>
            <person name="Lage O.M."/>
        </authorList>
    </citation>
    <scope>NUCLEOTIDE SEQUENCE [LARGE SCALE GENOMIC DNA]</scope>
    <source>
        <strain evidence="3 4">ICT_H3.1</strain>
    </source>
</reference>
<keyword evidence="1" id="KW-0175">Coiled coil</keyword>
<accession>A0ABT0UE14</accession>
<keyword evidence="4" id="KW-1185">Reference proteome</keyword>
<gene>
    <name evidence="3" type="ORF">NB063_29150</name>
</gene>
<name>A0ABT0UE14_9BACT</name>
<dbReference type="Pfam" id="PF13884">
    <property type="entry name" value="Peptidase_S74"/>
    <property type="match status" value="1"/>
</dbReference>
<sequence>MKYSNEIVLFLLVVILPATPGVGEEPEHILPFQGHLTQPKQGNQDRYEPVPNGTYTVLVSLYTTPEGGQGKMWGPERHEDVPVINGLVNLLIGSKTPFPEEADFFGRILFVGISIDEDNDANTPDLELVPRQQYIPALFAQRAKHAGLADRATNADHAMLADKATQATKADSASKADVATRAENATTANNATNADTAASAKRAEIADSADAIAGVKLALVDELRNRKRLVINGYPNDDRPLLRLAAYNTSVTGSLSVNGTVTAKAVYGVSELFGPPSGFAAGRTLHDRIDVTGGMNIKNGGLTVGGRGVQLSSSRKLKRNIQRLSYDEARDSLAELLPSTFVLLESQEREIGFIAEEVPANCGTHEKDAVKLVNVVAVLTRVIKEQQSQIETLKQKMQRIENARSDRR</sequence>